<sequence>MEPSKWQKEFHIDSEDRLFSRKPRLLSLRPSMKTLCIFAGAVVAIGVIFYVSQHTSTSIPDYELPTIQAPEKPFKTKPAAQESDQEPLKYKTIYQKLSAKQPDEKIEHLLKEPEEPIAPPPSLPEDFITGLMNEEVPETSPDFQQLSVDKETETRSSALSKTDKPLSPVTKNSDEKGELVEKQSSITISGSSIKTKKTNQDTPSMVSDKGTHWVQLASLKTREAVEREWKRLTALRHLKPLLEGLKPVYGRVDMGESEGIRYRLRVGLFSYENAKTLCRKLKEQKVDCIVKKG</sequence>
<dbReference type="SUPFAM" id="SSF110997">
    <property type="entry name" value="Sporulation related repeat"/>
    <property type="match status" value="1"/>
</dbReference>
<evidence type="ECO:0000313" key="4">
    <source>
        <dbReference type="EMBL" id="GAO97682.1"/>
    </source>
</evidence>
<dbReference type="InterPro" id="IPR036680">
    <property type="entry name" value="SPOR-like_sf"/>
</dbReference>
<keyword evidence="5" id="KW-1185">Reference proteome</keyword>
<name>A0A0K8MB48_9PROT</name>
<dbReference type="InterPro" id="IPR007730">
    <property type="entry name" value="SPOR-like_dom"/>
</dbReference>
<feature type="domain" description="SPOR" evidence="3">
    <location>
        <begin position="209"/>
        <end position="291"/>
    </location>
</feature>
<keyword evidence="2" id="KW-0812">Transmembrane</keyword>
<feature type="transmembrane region" description="Helical" evidence="2">
    <location>
        <begin position="31"/>
        <end position="51"/>
    </location>
</feature>
<protein>
    <submittedName>
        <fullName evidence="4">Sporulation related domain protein</fullName>
    </submittedName>
</protein>
<dbReference type="Gene3D" id="3.30.70.1070">
    <property type="entry name" value="Sporulation related repeat"/>
    <property type="match status" value="1"/>
</dbReference>
<proteinExistence type="predicted"/>
<dbReference type="Proteomes" id="UP000036771">
    <property type="component" value="Unassembled WGS sequence"/>
</dbReference>
<dbReference type="AlphaFoldDB" id="A0A0K8MB48"/>
<keyword evidence="2" id="KW-0472">Membrane</keyword>
<dbReference type="EMBL" id="BBVC01000014">
    <property type="protein sequence ID" value="GAO97682.1"/>
    <property type="molecule type" value="Genomic_DNA"/>
</dbReference>
<dbReference type="STRING" id="1629334.Cva_00318"/>
<dbReference type="GO" id="GO:0042834">
    <property type="term" value="F:peptidoglycan binding"/>
    <property type="evidence" value="ECO:0007669"/>
    <property type="project" value="InterPro"/>
</dbReference>
<comment type="caution">
    <text evidence="4">The sequence shown here is derived from an EMBL/GenBank/DDBJ whole genome shotgun (WGS) entry which is preliminary data.</text>
</comment>
<evidence type="ECO:0000259" key="3">
    <source>
        <dbReference type="Pfam" id="PF05036"/>
    </source>
</evidence>
<accession>A0A0K8MB48</accession>
<evidence type="ECO:0000256" key="2">
    <source>
        <dbReference type="SAM" id="Phobius"/>
    </source>
</evidence>
<evidence type="ECO:0000313" key="5">
    <source>
        <dbReference type="Proteomes" id="UP000036771"/>
    </source>
</evidence>
<reference evidence="4 5" key="1">
    <citation type="submission" date="2015-03" db="EMBL/GenBank/DDBJ databases">
        <title>Caedibacter varicaedens, whole genome shotgun sequence.</title>
        <authorList>
            <person name="Suzuki H."/>
            <person name="Dapper A.L."/>
            <person name="Gibson A.K."/>
            <person name="Jackson C."/>
            <person name="Lee H."/>
            <person name="Pejaver V.R."/>
            <person name="Doak T."/>
            <person name="Lynch M."/>
        </authorList>
    </citation>
    <scope>NUCLEOTIDE SEQUENCE [LARGE SCALE GENOMIC DNA]</scope>
</reference>
<evidence type="ECO:0000256" key="1">
    <source>
        <dbReference type="SAM" id="MobiDB-lite"/>
    </source>
</evidence>
<organism evidence="4 5">
    <name type="scientific">Caedimonas varicaedens</name>
    <dbReference type="NCBI Taxonomy" id="1629334"/>
    <lineage>
        <taxon>Bacteria</taxon>
        <taxon>Pseudomonadati</taxon>
        <taxon>Pseudomonadota</taxon>
        <taxon>Alphaproteobacteria</taxon>
        <taxon>Holosporales</taxon>
        <taxon>Caedimonadaceae</taxon>
        <taxon>Caedimonas</taxon>
    </lineage>
</organism>
<keyword evidence="2" id="KW-1133">Transmembrane helix</keyword>
<dbReference type="Pfam" id="PF05036">
    <property type="entry name" value="SPOR"/>
    <property type="match status" value="1"/>
</dbReference>
<feature type="compositionally biased region" description="Basic and acidic residues" evidence="1">
    <location>
        <begin position="172"/>
        <end position="181"/>
    </location>
</feature>
<gene>
    <name evidence="4" type="ORF">Cva_00318</name>
</gene>
<dbReference type="OrthoDB" id="8479416at2"/>
<feature type="region of interest" description="Disordered" evidence="1">
    <location>
        <begin position="137"/>
        <end position="187"/>
    </location>
</feature>